<keyword evidence="3" id="KW-1185">Reference proteome</keyword>
<organism evidence="2 3">
    <name type="scientific">Pleurodeles waltl</name>
    <name type="common">Iberian ribbed newt</name>
    <dbReference type="NCBI Taxonomy" id="8319"/>
    <lineage>
        <taxon>Eukaryota</taxon>
        <taxon>Metazoa</taxon>
        <taxon>Chordata</taxon>
        <taxon>Craniata</taxon>
        <taxon>Vertebrata</taxon>
        <taxon>Euteleostomi</taxon>
        <taxon>Amphibia</taxon>
        <taxon>Batrachia</taxon>
        <taxon>Caudata</taxon>
        <taxon>Salamandroidea</taxon>
        <taxon>Salamandridae</taxon>
        <taxon>Pleurodelinae</taxon>
        <taxon>Pleurodeles</taxon>
    </lineage>
</organism>
<reference evidence="2" key="1">
    <citation type="journal article" date="2022" name="bioRxiv">
        <title>Sequencing and chromosome-scale assembly of the giantPleurodeles waltlgenome.</title>
        <authorList>
            <person name="Brown T."/>
            <person name="Elewa A."/>
            <person name="Iarovenko S."/>
            <person name="Subramanian E."/>
            <person name="Araus A.J."/>
            <person name="Petzold A."/>
            <person name="Susuki M."/>
            <person name="Suzuki K.-i.T."/>
            <person name="Hayashi T."/>
            <person name="Toyoda A."/>
            <person name="Oliveira C."/>
            <person name="Osipova E."/>
            <person name="Leigh N.D."/>
            <person name="Simon A."/>
            <person name="Yun M.H."/>
        </authorList>
    </citation>
    <scope>NUCLEOTIDE SEQUENCE</scope>
    <source>
        <strain evidence="2">20211129_DDA</strain>
        <tissue evidence="2">Liver</tissue>
    </source>
</reference>
<feature type="region of interest" description="Disordered" evidence="1">
    <location>
        <begin position="53"/>
        <end position="112"/>
    </location>
</feature>
<dbReference type="EMBL" id="JANPWB010000002">
    <property type="protein sequence ID" value="KAJ1210050.1"/>
    <property type="molecule type" value="Genomic_DNA"/>
</dbReference>
<name>A0AAV7W7R7_PLEWA</name>
<evidence type="ECO:0000313" key="3">
    <source>
        <dbReference type="Proteomes" id="UP001066276"/>
    </source>
</evidence>
<gene>
    <name evidence="2" type="ORF">NDU88_005418</name>
</gene>
<sequence length="133" mass="14680">MGWTEPARTIHLHVLPLHAVTRNQGGVARSRREGGRTRRLAPGIRGEEVLDGEVSEEQGGGAYEDAVESTTGWRTGETREPFVPIGDGRTGETREPFVPIGDGRTGETREPFVPIGDWRTSIRKEECSSLPRF</sequence>
<proteinExistence type="predicted"/>
<comment type="caution">
    <text evidence="2">The sequence shown here is derived from an EMBL/GenBank/DDBJ whole genome shotgun (WGS) entry which is preliminary data.</text>
</comment>
<accession>A0AAV7W7R7</accession>
<dbReference type="Proteomes" id="UP001066276">
    <property type="component" value="Chromosome 1_2"/>
</dbReference>
<protein>
    <submittedName>
        <fullName evidence="2">Uncharacterized protein</fullName>
    </submittedName>
</protein>
<evidence type="ECO:0000313" key="2">
    <source>
        <dbReference type="EMBL" id="KAJ1210050.1"/>
    </source>
</evidence>
<dbReference type="AlphaFoldDB" id="A0AAV7W7R7"/>
<evidence type="ECO:0000256" key="1">
    <source>
        <dbReference type="SAM" id="MobiDB-lite"/>
    </source>
</evidence>